<evidence type="ECO:0000256" key="7">
    <source>
        <dbReference type="ARBA" id="ARBA00022777"/>
    </source>
</evidence>
<dbReference type="UniPathway" id="UPA00053">
    <property type="reaction ID" value="UER00088"/>
</dbReference>
<evidence type="ECO:0000256" key="10">
    <source>
        <dbReference type="ARBA" id="ARBA00048567"/>
    </source>
</evidence>
<feature type="binding site" evidence="11">
    <location>
        <position position="71"/>
    </location>
    <ligand>
        <name>substrate</name>
    </ligand>
</feature>
<dbReference type="InterPro" id="IPR023000">
    <property type="entry name" value="Shikimate_kinase_CS"/>
</dbReference>
<comment type="cofactor">
    <cofactor evidence="11">
        <name>Mg(2+)</name>
        <dbReference type="ChEBI" id="CHEBI:18420"/>
    </cofactor>
    <text evidence="11">Binds 1 Mg(2+) ion per subunit.</text>
</comment>
<feature type="binding site" evidence="11">
    <location>
        <position position="127"/>
    </location>
    <ligand>
        <name>substrate</name>
    </ligand>
</feature>
<keyword evidence="11" id="KW-0963">Cytoplasm</keyword>
<keyword evidence="7 11" id="KW-0418">Kinase</keyword>
<dbReference type="OrthoDB" id="9800332at2"/>
<feature type="binding site" evidence="11">
    <location>
        <position position="48"/>
    </location>
    <ligand>
        <name>substrate</name>
    </ligand>
</feature>
<feature type="binding site" evidence="11">
    <location>
        <begin position="2"/>
        <end position="7"/>
    </location>
    <ligand>
        <name>ATP</name>
        <dbReference type="ChEBI" id="CHEBI:30616"/>
    </ligand>
</feature>
<dbReference type="GO" id="GO:0004765">
    <property type="term" value="F:shikimate kinase activity"/>
    <property type="evidence" value="ECO:0007669"/>
    <property type="project" value="UniProtKB-UniRule"/>
</dbReference>
<feature type="binding site" evidence="11">
    <location>
        <position position="24"/>
    </location>
    <ligand>
        <name>substrate</name>
    </ligand>
</feature>
<keyword evidence="11" id="KW-0460">Magnesium</keyword>
<dbReference type="GO" id="GO:0005829">
    <property type="term" value="C:cytosol"/>
    <property type="evidence" value="ECO:0007669"/>
    <property type="project" value="TreeGrafter"/>
</dbReference>
<keyword evidence="6 11" id="KW-0547">Nucleotide-binding</keyword>
<dbReference type="SUPFAM" id="SSF52540">
    <property type="entry name" value="P-loop containing nucleoside triphosphate hydrolases"/>
    <property type="match status" value="1"/>
</dbReference>
<keyword evidence="11" id="KW-0479">Metal-binding</keyword>
<dbReference type="InterPro" id="IPR027417">
    <property type="entry name" value="P-loop_NTPase"/>
</dbReference>
<dbReference type="PRINTS" id="PR01100">
    <property type="entry name" value="SHIKIMTKNASE"/>
</dbReference>
<evidence type="ECO:0000256" key="6">
    <source>
        <dbReference type="ARBA" id="ARBA00022741"/>
    </source>
</evidence>
<sequence length="168" mass="18745">MGTGKSTVAQYLAEQLAYPYVDLDQEIINLAARSIPDIFAEEGEDAFRNYESEALSKVSEFTSPVVLATGGGAVLREGNCRAMLDSGCVIALTAEEHTIVSRVQNDRNRPLLQGEASKRVSELMEQRRGKYDFAHLSVKTDDRDVQQLAEEIVAFYRQYSRYEKSGRG</sequence>
<evidence type="ECO:0000256" key="4">
    <source>
        <dbReference type="ARBA" id="ARBA00022605"/>
    </source>
</evidence>
<dbReference type="PROSITE" id="PS01128">
    <property type="entry name" value="SHIKIMATE_KINASE"/>
    <property type="match status" value="1"/>
</dbReference>
<keyword evidence="4 11" id="KW-0028">Amino-acid biosynthesis</keyword>
<comment type="function">
    <text evidence="11">Catalyzes the specific phosphorylation of the 3-hydroxyl group of shikimic acid using ATP as a cosubstrate.</text>
</comment>
<protein>
    <recommendedName>
        <fullName evidence="3 11">Shikimate kinase</fullName>
        <shortName evidence="11">SK</shortName>
        <ecNumber evidence="3 11">2.7.1.71</ecNumber>
    </recommendedName>
</protein>
<keyword evidence="8 11" id="KW-0067">ATP-binding</keyword>
<comment type="subunit">
    <text evidence="11">Monomer.</text>
</comment>
<name>A0A559J4E2_9BACL</name>
<organism evidence="12 13">
    <name type="scientific">Paenibacillus agilis</name>
    <dbReference type="NCBI Taxonomy" id="3020863"/>
    <lineage>
        <taxon>Bacteria</taxon>
        <taxon>Bacillati</taxon>
        <taxon>Bacillota</taxon>
        <taxon>Bacilli</taxon>
        <taxon>Bacillales</taxon>
        <taxon>Paenibacillaceae</taxon>
        <taxon>Paenibacillus</taxon>
    </lineage>
</organism>
<evidence type="ECO:0000256" key="3">
    <source>
        <dbReference type="ARBA" id="ARBA00012154"/>
    </source>
</evidence>
<comment type="similarity">
    <text evidence="2 11">Belongs to the shikimate kinase family.</text>
</comment>
<dbReference type="AlphaFoldDB" id="A0A559J4E2"/>
<evidence type="ECO:0000256" key="1">
    <source>
        <dbReference type="ARBA" id="ARBA00004842"/>
    </source>
</evidence>
<evidence type="ECO:0000256" key="11">
    <source>
        <dbReference type="HAMAP-Rule" id="MF_00109"/>
    </source>
</evidence>
<keyword evidence="9 11" id="KW-0057">Aromatic amino acid biosynthesis</keyword>
<dbReference type="InterPro" id="IPR000623">
    <property type="entry name" value="Shikimate_kinase/TSH1"/>
</dbReference>
<evidence type="ECO:0000313" key="12">
    <source>
        <dbReference type="EMBL" id="TVX94758.1"/>
    </source>
</evidence>
<dbReference type="GO" id="GO:0005524">
    <property type="term" value="F:ATP binding"/>
    <property type="evidence" value="ECO:0007669"/>
    <property type="project" value="UniProtKB-UniRule"/>
</dbReference>
<gene>
    <name evidence="11" type="primary">aroK</name>
    <name evidence="12" type="ORF">FPZ44_14735</name>
</gene>
<dbReference type="CDD" id="cd00464">
    <property type="entry name" value="SK"/>
    <property type="match status" value="1"/>
</dbReference>
<dbReference type="Pfam" id="PF01202">
    <property type="entry name" value="SKI"/>
    <property type="match status" value="1"/>
</dbReference>
<accession>A0A559J4E2</accession>
<comment type="caution">
    <text evidence="12">The sequence shown here is derived from an EMBL/GenBank/DDBJ whole genome shotgun (WGS) entry which is preliminary data.</text>
</comment>
<evidence type="ECO:0000256" key="8">
    <source>
        <dbReference type="ARBA" id="ARBA00022840"/>
    </source>
</evidence>
<feature type="binding site" evidence="11">
    <location>
        <position position="6"/>
    </location>
    <ligand>
        <name>Mg(2+)</name>
        <dbReference type="ChEBI" id="CHEBI:18420"/>
    </ligand>
</feature>
<dbReference type="Proteomes" id="UP000318102">
    <property type="component" value="Unassembled WGS sequence"/>
</dbReference>
<dbReference type="PANTHER" id="PTHR21087">
    <property type="entry name" value="SHIKIMATE KINASE"/>
    <property type="match status" value="1"/>
</dbReference>
<evidence type="ECO:0000256" key="2">
    <source>
        <dbReference type="ARBA" id="ARBA00006997"/>
    </source>
</evidence>
<keyword evidence="5 11" id="KW-0808">Transferase</keyword>
<dbReference type="EMBL" id="VNJK01000001">
    <property type="protein sequence ID" value="TVX94758.1"/>
    <property type="molecule type" value="Genomic_DNA"/>
</dbReference>
<dbReference type="GO" id="GO:0009423">
    <property type="term" value="P:chorismate biosynthetic process"/>
    <property type="evidence" value="ECO:0007669"/>
    <property type="project" value="UniProtKB-UniRule"/>
</dbReference>
<evidence type="ECO:0000256" key="9">
    <source>
        <dbReference type="ARBA" id="ARBA00023141"/>
    </source>
</evidence>
<dbReference type="HAMAP" id="MF_00109">
    <property type="entry name" value="Shikimate_kinase"/>
    <property type="match status" value="1"/>
</dbReference>
<dbReference type="PANTHER" id="PTHR21087:SF16">
    <property type="entry name" value="SHIKIMATE KINASE 1, CHLOROPLASTIC"/>
    <property type="match status" value="1"/>
</dbReference>
<evidence type="ECO:0000256" key="5">
    <source>
        <dbReference type="ARBA" id="ARBA00022679"/>
    </source>
</evidence>
<feature type="binding site" evidence="11">
    <location>
        <position position="109"/>
    </location>
    <ligand>
        <name>ATP</name>
        <dbReference type="ChEBI" id="CHEBI:30616"/>
    </ligand>
</feature>
<feature type="binding site" evidence="11">
    <location>
        <position position="143"/>
    </location>
    <ligand>
        <name>ATP</name>
        <dbReference type="ChEBI" id="CHEBI:30616"/>
    </ligand>
</feature>
<keyword evidence="13" id="KW-1185">Reference proteome</keyword>
<dbReference type="EC" id="2.7.1.71" evidence="3 11"/>
<comment type="pathway">
    <text evidence="1 11">Metabolic intermediate biosynthesis; chorismate biosynthesis; chorismate from D-erythrose 4-phosphate and phosphoenolpyruvate: step 5/7.</text>
</comment>
<comment type="subcellular location">
    <subcellularLocation>
        <location evidence="11">Cytoplasm</location>
    </subcellularLocation>
</comment>
<dbReference type="GO" id="GO:0009073">
    <property type="term" value="P:aromatic amino acid family biosynthetic process"/>
    <property type="evidence" value="ECO:0007669"/>
    <property type="project" value="UniProtKB-KW"/>
</dbReference>
<evidence type="ECO:0000313" key="13">
    <source>
        <dbReference type="Proteomes" id="UP000318102"/>
    </source>
</evidence>
<reference evidence="12 13" key="1">
    <citation type="submission" date="2019-07" db="EMBL/GenBank/DDBJ databases">
        <authorList>
            <person name="Kim J."/>
        </authorList>
    </citation>
    <scope>NUCLEOTIDE SEQUENCE [LARGE SCALE GENOMIC DNA]</scope>
    <source>
        <strain evidence="12 13">N4</strain>
    </source>
</reference>
<dbReference type="GO" id="GO:0008652">
    <property type="term" value="P:amino acid biosynthetic process"/>
    <property type="evidence" value="ECO:0007669"/>
    <property type="project" value="UniProtKB-KW"/>
</dbReference>
<dbReference type="Gene3D" id="3.40.50.300">
    <property type="entry name" value="P-loop containing nucleotide triphosphate hydrolases"/>
    <property type="match status" value="1"/>
</dbReference>
<proteinExistence type="inferred from homology"/>
<dbReference type="InterPro" id="IPR031322">
    <property type="entry name" value="Shikimate/glucono_kinase"/>
</dbReference>
<comment type="catalytic activity">
    <reaction evidence="10 11">
        <text>shikimate + ATP = 3-phosphoshikimate + ADP + H(+)</text>
        <dbReference type="Rhea" id="RHEA:13121"/>
        <dbReference type="ChEBI" id="CHEBI:15378"/>
        <dbReference type="ChEBI" id="CHEBI:30616"/>
        <dbReference type="ChEBI" id="CHEBI:36208"/>
        <dbReference type="ChEBI" id="CHEBI:145989"/>
        <dbReference type="ChEBI" id="CHEBI:456216"/>
        <dbReference type="EC" id="2.7.1.71"/>
    </reaction>
</comment>
<dbReference type="GO" id="GO:0000287">
    <property type="term" value="F:magnesium ion binding"/>
    <property type="evidence" value="ECO:0007669"/>
    <property type="project" value="UniProtKB-UniRule"/>
</dbReference>